<keyword evidence="14" id="KW-1185">Reference proteome</keyword>
<dbReference type="NCBIfam" id="TIGR00243">
    <property type="entry name" value="Dxr"/>
    <property type="match status" value="1"/>
</dbReference>
<evidence type="ECO:0000256" key="5">
    <source>
        <dbReference type="ARBA" id="ARBA00023002"/>
    </source>
</evidence>
<dbReference type="GO" id="GO:0070402">
    <property type="term" value="F:NADPH binding"/>
    <property type="evidence" value="ECO:0007669"/>
    <property type="project" value="InterPro"/>
</dbReference>
<comment type="similarity">
    <text evidence="2 9">Belongs to the DXR family.</text>
</comment>
<feature type="binding site" evidence="9">
    <location>
        <position position="15"/>
    </location>
    <ligand>
        <name>NADPH</name>
        <dbReference type="ChEBI" id="CHEBI:57783"/>
    </ligand>
</feature>
<organism evidence="13 14">
    <name type="scientific">Corynebacterium macclintockiae</name>
    <dbReference type="NCBI Taxonomy" id="2913501"/>
    <lineage>
        <taxon>Bacteria</taxon>
        <taxon>Bacillati</taxon>
        <taxon>Actinomycetota</taxon>
        <taxon>Actinomycetes</taxon>
        <taxon>Mycobacteriales</taxon>
        <taxon>Corynebacteriaceae</taxon>
        <taxon>Corynebacterium</taxon>
    </lineage>
</organism>
<name>A0A9X3RQS6_9CORY</name>
<comment type="caution">
    <text evidence="13">The sequence shown here is derived from an EMBL/GenBank/DDBJ whole genome shotgun (WGS) entry which is preliminary data.</text>
</comment>
<evidence type="ECO:0000313" key="13">
    <source>
        <dbReference type="EMBL" id="MCZ9304312.1"/>
    </source>
</evidence>
<feature type="domain" description="1-deoxy-D-xylulose 5-phosphate reductoisomerase N-terminal" evidence="10">
    <location>
        <begin position="8"/>
        <end position="140"/>
    </location>
</feature>
<evidence type="ECO:0000313" key="14">
    <source>
        <dbReference type="Proteomes" id="UP001146505"/>
    </source>
</evidence>
<comment type="catalytic activity">
    <reaction evidence="8">
        <text>2-C-methyl-D-erythritol 4-phosphate + NADP(+) = 1-deoxy-D-xylulose 5-phosphate + NADPH + H(+)</text>
        <dbReference type="Rhea" id="RHEA:13717"/>
        <dbReference type="ChEBI" id="CHEBI:15378"/>
        <dbReference type="ChEBI" id="CHEBI:57783"/>
        <dbReference type="ChEBI" id="CHEBI:57792"/>
        <dbReference type="ChEBI" id="CHEBI:58262"/>
        <dbReference type="ChEBI" id="CHEBI:58349"/>
        <dbReference type="EC" id="1.1.1.267"/>
    </reaction>
    <physiologicalReaction direction="right-to-left" evidence="8">
        <dbReference type="Rhea" id="RHEA:13719"/>
    </physiologicalReaction>
</comment>
<dbReference type="InterPro" id="IPR026877">
    <property type="entry name" value="DXPR_C"/>
</dbReference>
<protein>
    <recommendedName>
        <fullName evidence="9">1-deoxy-D-xylulose 5-phosphate reductoisomerase</fullName>
        <shortName evidence="9">DXP reductoisomerase</shortName>
        <ecNumber evidence="9">1.1.1.267</ecNumber>
    </recommendedName>
    <alternativeName>
        <fullName evidence="9">1-deoxyxylulose-5-phosphate reductoisomerase</fullName>
    </alternativeName>
    <alternativeName>
        <fullName evidence="9">2-C-methyl-D-erythritol 4-phosphate synthase</fullName>
    </alternativeName>
</protein>
<evidence type="ECO:0000256" key="4">
    <source>
        <dbReference type="ARBA" id="ARBA00022857"/>
    </source>
</evidence>
<evidence type="ECO:0000259" key="10">
    <source>
        <dbReference type="Pfam" id="PF02670"/>
    </source>
</evidence>
<comment type="pathway">
    <text evidence="1 9">Isoprenoid biosynthesis; isopentenyl diphosphate biosynthesis via DXP pathway; isopentenyl diphosphate from 1-deoxy-D-xylulose 5-phosphate: step 1/6.</text>
</comment>
<dbReference type="Gene3D" id="1.10.1740.10">
    <property type="match status" value="1"/>
</dbReference>
<dbReference type="SUPFAM" id="SSF55347">
    <property type="entry name" value="Glyceraldehyde-3-phosphate dehydrogenase-like, C-terminal domain"/>
    <property type="match status" value="1"/>
</dbReference>
<evidence type="ECO:0000256" key="6">
    <source>
        <dbReference type="ARBA" id="ARBA00023211"/>
    </source>
</evidence>
<keyword evidence="6 9" id="KW-0464">Manganese</keyword>
<feature type="binding site" evidence="9">
    <location>
        <position position="132"/>
    </location>
    <ligand>
        <name>NADPH</name>
        <dbReference type="ChEBI" id="CHEBI:57783"/>
    </ligand>
</feature>
<comment type="cofactor">
    <cofactor evidence="9">
        <name>Mg(2+)</name>
        <dbReference type="ChEBI" id="CHEBI:18420"/>
    </cofactor>
    <cofactor evidence="9">
        <name>Mn(2+)</name>
        <dbReference type="ChEBI" id="CHEBI:29035"/>
    </cofactor>
</comment>
<dbReference type="EMBL" id="JAKMUV010000002">
    <property type="protein sequence ID" value="MCZ9304312.1"/>
    <property type="molecule type" value="Genomic_DNA"/>
</dbReference>
<keyword evidence="9" id="KW-0460">Magnesium</keyword>
<keyword evidence="3 9" id="KW-0479">Metal-binding</keyword>
<dbReference type="PIRSF" id="PIRSF006205">
    <property type="entry name" value="Dxp_reductismrs"/>
    <property type="match status" value="1"/>
</dbReference>
<dbReference type="Pfam" id="PF02670">
    <property type="entry name" value="DXP_reductoisom"/>
    <property type="match status" value="1"/>
</dbReference>
<dbReference type="InterPro" id="IPR036291">
    <property type="entry name" value="NAD(P)-bd_dom_sf"/>
</dbReference>
<dbReference type="PANTHER" id="PTHR30525:SF0">
    <property type="entry name" value="1-DEOXY-D-XYLULOSE 5-PHOSPHATE REDUCTOISOMERASE, CHLOROPLASTIC"/>
    <property type="match status" value="1"/>
</dbReference>
<accession>A0A9X3RQS6</accession>
<dbReference type="GO" id="GO:0030604">
    <property type="term" value="F:1-deoxy-D-xylulose-5-phosphate reductoisomerase activity"/>
    <property type="evidence" value="ECO:0007669"/>
    <property type="project" value="UniProtKB-UniRule"/>
</dbReference>
<feature type="binding site" evidence="9">
    <location>
        <position position="156"/>
    </location>
    <ligand>
        <name>Mn(2+)</name>
        <dbReference type="ChEBI" id="CHEBI:29035"/>
    </ligand>
</feature>
<feature type="binding site" evidence="9">
    <location>
        <position position="16"/>
    </location>
    <ligand>
        <name>NADPH</name>
        <dbReference type="ChEBI" id="CHEBI:57783"/>
    </ligand>
</feature>
<dbReference type="InterPro" id="IPR036169">
    <property type="entry name" value="DXPR_C_sf"/>
</dbReference>
<sequence length="397" mass="41998">MGRVKTRVVVLGSTGSIGTQALEVMADNPERFELVGISAHGSKPELLADQVRQFGLELSHVAVASERAAEWLDGEISGGRCIRGKDSARELVEALGPGLTENDVILNALVGSLGLDATLAALGTKAKLALANKESLVAGGQLVLEAAAEGQLIPVDSEHSAMAQCLRSGRVDEVDSLVLTASGGPFRGYTRAQLEDVTPLQAANHPTWSMGQMNTLNSATMVNKGLELIEASLLFGIPAEKIDVTVHPQSIVHSMVTFIDGATIAQASPPSMKLPISLALGWPDRIADAQPKLDFSTAADWHFEPLDDDVFPAVTLARQAVTAGGTMPAVYNAANEEAAVEFLNGRLSFPRIVDTVAATMEACQHLSAEPNDLEDVLAAEREARAKAHERMATWLSD</sequence>
<feature type="binding site" evidence="9">
    <location>
        <position position="134"/>
    </location>
    <ligand>
        <name>NADPH</name>
        <dbReference type="ChEBI" id="CHEBI:57783"/>
    </ligand>
</feature>
<feature type="binding site" evidence="9">
    <location>
        <position position="227"/>
    </location>
    <ligand>
        <name>Mn(2+)</name>
        <dbReference type="ChEBI" id="CHEBI:29035"/>
    </ligand>
</feature>
<dbReference type="AlphaFoldDB" id="A0A9X3RQS6"/>
<evidence type="ECO:0000256" key="3">
    <source>
        <dbReference type="ARBA" id="ARBA00022723"/>
    </source>
</evidence>
<evidence type="ECO:0000256" key="2">
    <source>
        <dbReference type="ARBA" id="ARBA00006825"/>
    </source>
</evidence>
<dbReference type="HAMAP" id="MF_00183">
    <property type="entry name" value="DXP_reductoisom"/>
    <property type="match status" value="1"/>
</dbReference>
<dbReference type="SUPFAM" id="SSF51735">
    <property type="entry name" value="NAD(P)-binding Rossmann-fold domains"/>
    <property type="match status" value="1"/>
</dbReference>
<feature type="binding site" evidence="9">
    <location>
        <position position="224"/>
    </location>
    <ligand>
        <name>1-deoxy-D-xylulose 5-phosphate</name>
        <dbReference type="ChEBI" id="CHEBI:57792"/>
    </ligand>
</feature>
<evidence type="ECO:0000259" key="12">
    <source>
        <dbReference type="Pfam" id="PF13288"/>
    </source>
</evidence>
<evidence type="ECO:0000256" key="8">
    <source>
        <dbReference type="ARBA" id="ARBA00048543"/>
    </source>
</evidence>
<evidence type="ECO:0000256" key="1">
    <source>
        <dbReference type="ARBA" id="ARBA00005094"/>
    </source>
</evidence>
<feature type="domain" description="DXP reductoisomerase C-terminal" evidence="12">
    <location>
        <begin position="268"/>
        <end position="385"/>
    </location>
</feature>
<feature type="binding site" evidence="9">
    <location>
        <position position="17"/>
    </location>
    <ligand>
        <name>NADPH</name>
        <dbReference type="ChEBI" id="CHEBI:57783"/>
    </ligand>
</feature>
<dbReference type="InterPro" id="IPR003821">
    <property type="entry name" value="DXP_reductoisomerase"/>
</dbReference>
<feature type="binding site" evidence="9">
    <location>
        <position position="14"/>
    </location>
    <ligand>
        <name>NADPH</name>
        <dbReference type="ChEBI" id="CHEBI:57783"/>
    </ligand>
</feature>
<feature type="binding site" evidence="9">
    <location>
        <position position="227"/>
    </location>
    <ligand>
        <name>1-deoxy-D-xylulose 5-phosphate</name>
        <dbReference type="ChEBI" id="CHEBI:57792"/>
    </ligand>
</feature>
<evidence type="ECO:0000256" key="7">
    <source>
        <dbReference type="ARBA" id="ARBA00023229"/>
    </source>
</evidence>
<dbReference type="Proteomes" id="UP001146505">
    <property type="component" value="Unassembled WGS sequence"/>
</dbReference>
<dbReference type="Pfam" id="PF13288">
    <property type="entry name" value="DXPR_C"/>
    <property type="match status" value="1"/>
</dbReference>
<dbReference type="PANTHER" id="PTHR30525">
    <property type="entry name" value="1-DEOXY-D-XYLULOSE 5-PHOSPHATE REDUCTOISOMERASE"/>
    <property type="match status" value="1"/>
</dbReference>
<dbReference type="InterPro" id="IPR013512">
    <property type="entry name" value="DXP_reductoisomerase_N"/>
</dbReference>
<feature type="binding site" evidence="9">
    <location>
        <position position="211"/>
    </location>
    <ligand>
        <name>NADPH</name>
        <dbReference type="ChEBI" id="CHEBI:57783"/>
    </ligand>
</feature>
<reference evidence="13" key="1">
    <citation type="submission" date="2022-02" db="EMBL/GenBank/DDBJ databases">
        <title>Corynebacterium sp. from urogenital microbiome.</title>
        <authorList>
            <person name="Cappelli E.A."/>
            <person name="Ribeiro T.G."/>
            <person name="Peixe L."/>
        </authorList>
    </citation>
    <scope>NUCLEOTIDE SEQUENCE</scope>
    <source>
        <strain evidence="13">C9Ua_112</strain>
    </source>
</reference>
<keyword evidence="4 9" id="KW-0521">NADP</keyword>
<evidence type="ECO:0000259" key="11">
    <source>
        <dbReference type="Pfam" id="PF08436"/>
    </source>
</evidence>
<evidence type="ECO:0000256" key="9">
    <source>
        <dbReference type="HAMAP-Rule" id="MF_00183"/>
    </source>
</evidence>
<feature type="binding site" evidence="9">
    <location>
        <position position="158"/>
    </location>
    <ligand>
        <name>Mn(2+)</name>
        <dbReference type="ChEBI" id="CHEBI:29035"/>
    </ligand>
</feature>
<feature type="domain" description="1-deoxy-D-xylulose 5-phosphate reductoisomerase C-terminal" evidence="11">
    <location>
        <begin position="152"/>
        <end position="235"/>
    </location>
</feature>
<dbReference type="InterPro" id="IPR013644">
    <property type="entry name" value="DXP_reductoisomerase_C"/>
</dbReference>
<feature type="binding site" evidence="9">
    <location>
        <position position="205"/>
    </location>
    <ligand>
        <name>1-deoxy-D-xylulose 5-phosphate</name>
        <dbReference type="ChEBI" id="CHEBI:57792"/>
    </ligand>
</feature>
<dbReference type="GO" id="GO:0051484">
    <property type="term" value="P:isopentenyl diphosphate biosynthetic process, methylerythritol 4-phosphate pathway involved in terpenoid biosynthetic process"/>
    <property type="evidence" value="ECO:0007669"/>
    <property type="project" value="TreeGrafter"/>
</dbReference>
<gene>
    <name evidence="9 13" type="primary">dxr</name>
    <name evidence="13" type="ORF">L8U58_01980</name>
</gene>
<feature type="binding site" evidence="9">
    <location>
        <position position="223"/>
    </location>
    <ligand>
        <name>1-deoxy-D-xylulose 5-phosphate</name>
        <dbReference type="ChEBI" id="CHEBI:57792"/>
    </ligand>
</feature>
<feature type="binding site" evidence="9">
    <location>
        <position position="157"/>
    </location>
    <ligand>
        <name>1-deoxy-D-xylulose 5-phosphate</name>
        <dbReference type="ChEBI" id="CHEBI:57792"/>
    </ligand>
</feature>
<keyword evidence="5 9" id="KW-0560">Oxidoreductase</keyword>
<feature type="binding site" evidence="9">
    <location>
        <position position="158"/>
    </location>
    <ligand>
        <name>1-deoxy-D-xylulose 5-phosphate</name>
        <dbReference type="ChEBI" id="CHEBI:57792"/>
    </ligand>
</feature>
<comment type="function">
    <text evidence="9">Catalyzes the NADPH-dependent rearrangement and reduction of 1-deoxy-D-xylulose-5-phosphate (DXP) to 2-C-methyl-D-erythritol 4-phosphate (MEP).</text>
</comment>
<feature type="binding site" evidence="9">
    <location>
        <position position="182"/>
    </location>
    <ligand>
        <name>1-deoxy-D-xylulose 5-phosphate</name>
        <dbReference type="ChEBI" id="CHEBI:57792"/>
    </ligand>
</feature>
<proteinExistence type="inferred from homology"/>
<dbReference type="Gene3D" id="3.40.50.720">
    <property type="entry name" value="NAD(P)-binding Rossmann-like Domain"/>
    <property type="match status" value="1"/>
</dbReference>
<keyword evidence="7 9" id="KW-0414">Isoprene biosynthesis</keyword>
<comment type="caution">
    <text evidence="9">Lacks conserved residue(s) required for the propagation of feature annotation.</text>
</comment>
<dbReference type="Pfam" id="PF08436">
    <property type="entry name" value="DXP_redisom_C"/>
    <property type="match status" value="1"/>
</dbReference>
<feature type="binding site" evidence="9">
    <location>
        <position position="218"/>
    </location>
    <ligand>
        <name>1-deoxy-D-xylulose 5-phosphate</name>
        <dbReference type="ChEBI" id="CHEBI:57792"/>
    </ligand>
</feature>
<feature type="binding site" evidence="9">
    <location>
        <position position="133"/>
    </location>
    <ligand>
        <name>1-deoxy-D-xylulose 5-phosphate</name>
        <dbReference type="ChEBI" id="CHEBI:57792"/>
    </ligand>
</feature>
<dbReference type="GO" id="GO:0030145">
    <property type="term" value="F:manganese ion binding"/>
    <property type="evidence" value="ECO:0007669"/>
    <property type="project" value="TreeGrafter"/>
</dbReference>
<dbReference type="SUPFAM" id="SSF69055">
    <property type="entry name" value="1-deoxy-D-xylulose-5-phosphate reductoisomerase, C-terminal domain"/>
    <property type="match status" value="1"/>
</dbReference>
<dbReference type="EC" id="1.1.1.267" evidence="9"/>